<evidence type="ECO:0000313" key="2">
    <source>
        <dbReference type="EnsemblPlants" id="KRH69506"/>
    </source>
</evidence>
<evidence type="ECO:0000313" key="1">
    <source>
        <dbReference type="EMBL" id="KRH69506.1"/>
    </source>
</evidence>
<evidence type="ECO:0000313" key="3">
    <source>
        <dbReference type="Proteomes" id="UP000008827"/>
    </source>
</evidence>
<dbReference type="Proteomes" id="UP000008827">
    <property type="component" value="Chromosome 2"/>
</dbReference>
<sequence>MATKMSKTDKTSPCVTNSSTNTHINPFVPNMSMSNKWLKPLRTFLTHSRNTITHSTNNLSLYSPSSIEDVVYYIFPFPLTQARKTITPQLNCSPFYQNKIGSISMQYQSPKRWKTCKYNK</sequence>
<name>K7K666_SOYBN</name>
<reference evidence="1 2" key="1">
    <citation type="journal article" date="2010" name="Nature">
        <title>Genome sequence of the palaeopolyploid soybean.</title>
        <authorList>
            <person name="Schmutz J."/>
            <person name="Cannon S.B."/>
            <person name="Schlueter J."/>
            <person name="Ma J."/>
            <person name="Mitros T."/>
            <person name="Nelson W."/>
            <person name="Hyten D.L."/>
            <person name="Song Q."/>
            <person name="Thelen J.J."/>
            <person name="Cheng J."/>
            <person name="Xu D."/>
            <person name="Hellsten U."/>
            <person name="May G.D."/>
            <person name="Yu Y."/>
            <person name="Sakurai T."/>
            <person name="Umezawa T."/>
            <person name="Bhattacharyya M.K."/>
            <person name="Sandhu D."/>
            <person name="Valliyodan B."/>
            <person name="Lindquist E."/>
            <person name="Peto M."/>
            <person name="Grant D."/>
            <person name="Shu S."/>
            <person name="Goodstein D."/>
            <person name="Barry K."/>
            <person name="Futrell-Griggs M."/>
            <person name="Abernathy B."/>
            <person name="Du J."/>
            <person name="Tian Z."/>
            <person name="Zhu L."/>
            <person name="Gill N."/>
            <person name="Joshi T."/>
            <person name="Libault M."/>
            <person name="Sethuraman A."/>
            <person name="Zhang X.-C."/>
            <person name="Shinozaki K."/>
            <person name="Nguyen H.T."/>
            <person name="Wing R.A."/>
            <person name="Cregan P."/>
            <person name="Specht J."/>
            <person name="Grimwood J."/>
            <person name="Rokhsar D."/>
            <person name="Stacey G."/>
            <person name="Shoemaker R.C."/>
            <person name="Jackson S.A."/>
        </authorList>
    </citation>
    <scope>NUCLEOTIDE SEQUENCE [LARGE SCALE GENOMIC DNA]</scope>
    <source>
        <strain evidence="2">cv. Williams 82</strain>
        <tissue evidence="1">Callus</tissue>
    </source>
</reference>
<dbReference type="HOGENOM" id="CLU_2053898_0_0_1"/>
<dbReference type="PaxDb" id="3847-GLYMA02G03655.1"/>
<accession>K7K666</accession>
<protein>
    <submittedName>
        <fullName evidence="1 2">Uncharacterized protein</fullName>
    </submittedName>
</protein>
<organism evidence="2">
    <name type="scientific">Glycine max</name>
    <name type="common">Soybean</name>
    <name type="synonym">Glycine hispida</name>
    <dbReference type="NCBI Taxonomy" id="3847"/>
    <lineage>
        <taxon>Eukaryota</taxon>
        <taxon>Viridiplantae</taxon>
        <taxon>Streptophyta</taxon>
        <taxon>Embryophyta</taxon>
        <taxon>Tracheophyta</taxon>
        <taxon>Spermatophyta</taxon>
        <taxon>Magnoliopsida</taxon>
        <taxon>eudicotyledons</taxon>
        <taxon>Gunneridae</taxon>
        <taxon>Pentapetalae</taxon>
        <taxon>rosids</taxon>
        <taxon>fabids</taxon>
        <taxon>Fabales</taxon>
        <taxon>Fabaceae</taxon>
        <taxon>Papilionoideae</taxon>
        <taxon>50 kb inversion clade</taxon>
        <taxon>NPAAA clade</taxon>
        <taxon>indigoferoid/millettioid clade</taxon>
        <taxon>Phaseoleae</taxon>
        <taxon>Glycine</taxon>
        <taxon>Glycine subgen. Soja</taxon>
    </lineage>
</organism>
<reference evidence="2" key="2">
    <citation type="submission" date="2018-02" db="UniProtKB">
        <authorList>
            <consortium name="EnsemblPlants"/>
        </authorList>
    </citation>
    <scope>IDENTIFICATION</scope>
    <source>
        <strain evidence="2">Williams 82</strain>
    </source>
</reference>
<dbReference type="InParanoid" id="K7K666"/>
<dbReference type="EnsemblPlants" id="KRH69506">
    <property type="protein sequence ID" value="KRH69506"/>
    <property type="gene ID" value="GLYMA_02G032000"/>
</dbReference>
<gene>
    <name evidence="1" type="ORF">GLYMA_02G032000</name>
</gene>
<reference evidence="1" key="3">
    <citation type="submission" date="2018-07" db="EMBL/GenBank/DDBJ databases">
        <title>WGS assembly of Glycine max.</title>
        <authorList>
            <person name="Schmutz J."/>
            <person name="Cannon S."/>
            <person name="Schlueter J."/>
            <person name="Ma J."/>
            <person name="Mitros T."/>
            <person name="Nelson W."/>
            <person name="Hyten D."/>
            <person name="Song Q."/>
            <person name="Thelen J."/>
            <person name="Cheng J."/>
            <person name="Xu D."/>
            <person name="Hellsten U."/>
            <person name="May G."/>
            <person name="Yu Y."/>
            <person name="Sakurai T."/>
            <person name="Umezawa T."/>
            <person name="Bhattacharyya M."/>
            <person name="Sandhu D."/>
            <person name="Valliyodan B."/>
            <person name="Lindquist E."/>
            <person name="Peto M."/>
            <person name="Grant D."/>
            <person name="Shu S."/>
            <person name="Goodstein D."/>
            <person name="Barry K."/>
            <person name="Futrell-Griggs M."/>
            <person name="Abernathy B."/>
            <person name="Du J."/>
            <person name="Tian Z."/>
            <person name="Zhu L."/>
            <person name="Gill N."/>
            <person name="Joshi T."/>
            <person name="Libault M."/>
            <person name="Sethuraman A."/>
            <person name="Zhang X."/>
            <person name="Shinozaki K."/>
            <person name="Nguyen H."/>
            <person name="Wing R."/>
            <person name="Cregan P."/>
            <person name="Specht J."/>
            <person name="Grimwood J."/>
            <person name="Rokhsar D."/>
            <person name="Stacey G."/>
            <person name="Shoemaker R."/>
            <person name="Jackson S."/>
        </authorList>
    </citation>
    <scope>NUCLEOTIDE SEQUENCE</scope>
    <source>
        <tissue evidence="1">Callus</tissue>
    </source>
</reference>
<proteinExistence type="predicted"/>
<dbReference type="AlphaFoldDB" id="K7K666"/>
<keyword evidence="3" id="KW-1185">Reference proteome</keyword>
<dbReference type="EMBL" id="CM000835">
    <property type="protein sequence ID" value="KRH69506.1"/>
    <property type="molecule type" value="Genomic_DNA"/>
</dbReference>
<dbReference type="Gramene" id="KRH69506">
    <property type="protein sequence ID" value="KRH69506"/>
    <property type="gene ID" value="GLYMA_02G032000"/>
</dbReference>